<feature type="chain" id="PRO_5015922087" evidence="2">
    <location>
        <begin position="26"/>
        <end position="348"/>
    </location>
</feature>
<evidence type="ECO:0000313" key="3">
    <source>
        <dbReference type="EMBL" id="RAG87359.1"/>
    </source>
</evidence>
<evidence type="ECO:0000256" key="2">
    <source>
        <dbReference type="SAM" id="SignalP"/>
    </source>
</evidence>
<keyword evidence="1 2" id="KW-0732">Signal</keyword>
<sequence>MVGVAAAAGLVMAVVSACGSGQSSASGGNDVVAAGAPVPLVVYSAQGYDQAMVTAFQKATGIPTKLVDDSTGPLLARVQAERANPQWGVLWVDGDEAFAALDQANMLVKGFQPDAQLNAAGQAVVPKDHSYVPTGLTVTAALVYDSAKTPNPPTSWQDLLAPAWKGAIGMNDPAVSGPTYPFVAGMFDQLGGDSQGQAFYSSLKSNGLHVFQTNGDTLHALQTGQIKVALIQSSAGIAAGIKDKAIKTAYLPKVTSLPSVIGIDAKASAQERAEAEKFATFVLSAQGQKVMLTGDRNGDSLYWPIVQGVSPDPELPALDSVPTQAIDPYVWGPKEGTVNTWFTNTIVH</sequence>
<proteinExistence type="predicted"/>
<dbReference type="SUPFAM" id="SSF53850">
    <property type="entry name" value="Periplasmic binding protein-like II"/>
    <property type="match status" value="1"/>
</dbReference>
<organism evidence="3 4">
    <name type="scientific">Streptacidiphilus pinicola</name>
    <dbReference type="NCBI Taxonomy" id="2219663"/>
    <lineage>
        <taxon>Bacteria</taxon>
        <taxon>Bacillati</taxon>
        <taxon>Actinomycetota</taxon>
        <taxon>Actinomycetes</taxon>
        <taxon>Kitasatosporales</taxon>
        <taxon>Streptomycetaceae</taxon>
        <taxon>Streptacidiphilus</taxon>
    </lineage>
</organism>
<dbReference type="Gene3D" id="3.40.190.10">
    <property type="entry name" value="Periplasmic binding protein-like II"/>
    <property type="match status" value="2"/>
</dbReference>
<dbReference type="AlphaFoldDB" id="A0A2X0KK69"/>
<name>A0A2X0KK69_9ACTN</name>
<gene>
    <name evidence="3" type="ORF">DN069_02250</name>
</gene>
<keyword evidence="4" id="KW-1185">Reference proteome</keyword>
<dbReference type="Proteomes" id="UP000248889">
    <property type="component" value="Unassembled WGS sequence"/>
</dbReference>
<feature type="signal peptide" evidence="2">
    <location>
        <begin position="1"/>
        <end position="25"/>
    </location>
</feature>
<dbReference type="Pfam" id="PF13416">
    <property type="entry name" value="SBP_bac_8"/>
    <property type="match status" value="1"/>
</dbReference>
<evidence type="ECO:0000256" key="1">
    <source>
        <dbReference type="ARBA" id="ARBA00022729"/>
    </source>
</evidence>
<protein>
    <submittedName>
        <fullName evidence="3">ABC transporter substrate-binding protein</fullName>
    </submittedName>
</protein>
<evidence type="ECO:0000313" key="4">
    <source>
        <dbReference type="Proteomes" id="UP000248889"/>
    </source>
</evidence>
<dbReference type="EMBL" id="QKYN01000008">
    <property type="protein sequence ID" value="RAG87359.1"/>
    <property type="molecule type" value="Genomic_DNA"/>
</dbReference>
<accession>A0A2X0KK69</accession>
<dbReference type="InterPro" id="IPR006059">
    <property type="entry name" value="SBP"/>
</dbReference>
<reference evidence="3 4" key="1">
    <citation type="submission" date="2018-06" db="EMBL/GenBank/DDBJ databases">
        <title>Streptacidiphilus pinicola sp. nov., isolated from pine grove soil.</title>
        <authorList>
            <person name="Roh S.G."/>
            <person name="Park S."/>
            <person name="Kim M.-K."/>
            <person name="Yun B.-R."/>
            <person name="Park J."/>
            <person name="Kim M.J."/>
            <person name="Kim Y.S."/>
            <person name="Kim S.B."/>
        </authorList>
    </citation>
    <scope>NUCLEOTIDE SEQUENCE [LARGE SCALE GENOMIC DNA]</scope>
    <source>
        <strain evidence="3 4">MMS16-CNU450</strain>
    </source>
</reference>
<dbReference type="PANTHER" id="PTHR30006">
    <property type="entry name" value="THIAMINE-BINDING PERIPLASMIC PROTEIN-RELATED"/>
    <property type="match status" value="1"/>
</dbReference>
<comment type="caution">
    <text evidence="3">The sequence shown here is derived from an EMBL/GenBank/DDBJ whole genome shotgun (WGS) entry which is preliminary data.</text>
</comment>